<keyword evidence="3" id="KW-1185">Reference proteome</keyword>
<dbReference type="InterPro" id="IPR036873">
    <property type="entry name" value="Rhodanese-like_dom_sf"/>
</dbReference>
<dbReference type="InterPro" id="IPR001763">
    <property type="entry name" value="Rhodanese-like_dom"/>
</dbReference>
<dbReference type="InterPro" id="IPR050229">
    <property type="entry name" value="GlpE_sulfurtransferase"/>
</dbReference>
<dbReference type="Pfam" id="PF00581">
    <property type="entry name" value="Rhodanese"/>
    <property type="match status" value="1"/>
</dbReference>
<evidence type="ECO:0000313" key="3">
    <source>
        <dbReference type="Proteomes" id="UP000306912"/>
    </source>
</evidence>
<dbReference type="PANTHER" id="PTHR43031">
    <property type="entry name" value="FAD-DEPENDENT OXIDOREDUCTASE"/>
    <property type="match status" value="1"/>
</dbReference>
<dbReference type="AlphaFoldDB" id="A0A5R8QE32"/>
<dbReference type="SMART" id="SM00450">
    <property type="entry name" value="RHOD"/>
    <property type="match status" value="1"/>
</dbReference>
<dbReference type="CDD" id="cd00158">
    <property type="entry name" value="RHOD"/>
    <property type="match status" value="1"/>
</dbReference>
<accession>A0A5R8QE32</accession>
<protein>
    <submittedName>
        <fullName evidence="2">Rhodanese-like domain-containing protein</fullName>
    </submittedName>
</protein>
<evidence type="ECO:0000313" key="2">
    <source>
        <dbReference type="EMBL" id="TLG75464.1"/>
    </source>
</evidence>
<reference evidence="2 3" key="1">
    <citation type="submission" date="2019-05" db="EMBL/GenBank/DDBJ databases">
        <title>Culicoidintestinum kansasii gen. nov., sp. nov. from the gastrointestinal tract of the biting midge, Culicoides sonorensis.</title>
        <authorList>
            <person name="Neupane S."/>
            <person name="Ghosh A."/>
            <person name="Gunther S."/>
            <person name="Martin K."/>
            <person name="Zurek L."/>
        </authorList>
    </citation>
    <scope>NUCLEOTIDE SEQUENCE [LARGE SCALE GENOMIC DNA]</scope>
    <source>
        <strain evidence="2 3">CS-1</strain>
    </source>
</reference>
<evidence type="ECO:0000259" key="1">
    <source>
        <dbReference type="PROSITE" id="PS50206"/>
    </source>
</evidence>
<sequence>MKSIAVEELLKLDTNNIAIIDVREINEFQSGHISGATNIPAAGLFYNPEKFLDIHNHYYLICESGGRSSAVCNRLTELGYNVTNVSGGMSMFRHMKGE</sequence>
<dbReference type="Gene3D" id="3.40.250.10">
    <property type="entry name" value="Rhodanese-like domain"/>
    <property type="match status" value="1"/>
</dbReference>
<dbReference type="PROSITE" id="PS50206">
    <property type="entry name" value="RHODANESE_3"/>
    <property type="match status" value="1"/>
</dbReference>
<comment type="caution">
    <text evidence="2">The sequence shown here is derived from an EMBL/GenBank/DDBJ whole genome shotgun (WGS) entry which is preliminary data.</text>
</comment>
<dbReference type="PANTHER" id="PTHR43031:SF17">
    <property type="entry name" value="SULFURTRANSFERASE YTWF-RELATED"/>
    <property type="match status" value="1"/>
</dbReference>
<proteinExistence type="predicted"/>
<dbReference type="RefSeq" id="WP_138190671.1">
    <property type="nucleotide sequence ID" value="NZ_VBWP01000003.1"/>
</dbReference>
<name>A0A5R8QE32_9FIRM</name>
<dbReference type="OrthoDB" id="9796234at2"/>
<dbReference type="Proteomes" id="UP000306912">
    <property type="component" value="Unassembled WGS sequence"/>
</dbReference>
<dbReference type="EMBL" id="VBWP01000003">
    <property type="protein sequence ID" value="TLG75464.1"/>
    <property type="molecule type" value="Genomic_DNA"/>
</dbReference>
<dbReference type="SUPFAM" id="SSF52821">
    <property type="entry name" value="Rhodanese/Cell cycle control phosphatase"/>
    <property type="match status" value="1"/>
</dbReference>
<gene>
    <name evidence="2" type="ORF">FEZ08_05305</name>
</gene>
<feature type="domain" description="Rhodanese" evidence="1">
    <location>
        <begin position="13"/>
        <end position="96"/>
    </location>
</feature>
<organism evidence="2 3">
    <name type="scientific">Culicoidibacter larvae</name>
    <dbReference type="NCBI Taxonomy" id="2579976"/>
    <lineage>
        <taxon>Bacteria</taxon>
        <taxon>Bacillati</taxon>
        <taxon>Bacillota</taxon>
        <taxon>Culicoidibacteria</taxon>
        <taxon>Culicoidibacterales</taxon>
        <taxon>Culicoidibacteraceae</taxon>
        <taxon>Culicoidibacter</taxon>
    </lineage>
</organism>
<dbReference type="InParanoid" id="A0A5R8QE32"/>